<dbReference type="EMBL" id="MHPU01000008">
    <property type="protein sequence ID" value="OGZ89299.1"/>
    <property type="molecule type" value="Genomic_DNA"/>
</dbReference>
<comment type="caution">
    <text evidence="8">The sequence shown here is derived from an EMBL/GenBank/DDBJ whole genome shotgun (WGS) entry which is preliminary data.</text>
</comment>
<feature type="transmembrane region" description="Helical" evidence="7">
    <location>
        <begin position="184"/>
        <end position="204"/>
    </location>
</feature>
<comment type="subcellular location">
    <subcellularLocation>
        <location evidence="1">Cell membrane</location>
        <topology evidence="1">Multi-pass membrane protein</topology>
    </subcellularLocation>
</comment>
<evidence type="ECO:0000256" key="1">
    <source>
        <dbReference type="ARBA" id="ARBA00004651"/>
    </source>
</evidence>
<dbReference type="CDD" id="cd13127">
    <property type="entry name" value="MATE_tuaB_like"/>
    <property type="match status" value="1"/>
</dbReference>
<feature type="transmembrane region" description="Helical" evidence="7">
    <location>
        <begin position="258"/>
        <end position="284"/>
    </location>
</feature>
<keyword evidence="3" id="KW-1003">Cell membrane</keyword>
<feature type="transmembrane region" description="Helical" evidence="7">
    <location>
        <begin position="216"/>
        <end position="238"/>
    </location>
</feature>
<protein>
    <submittedName>
        <fullName evidence="8">Uncharacterized protein</fullName>
    </submittedName>
</protein>
<dbReference type="AlphaFoldDB" id="A0A1G2JQ92"/>
<feature type="transmembrane region" description="Helical" evidence="7">
    <location>
        <begin position="29"/>
        <end position="51"/>
    </location>
</feature>
<evidence type="ECO:0000256" key="3">
    <source>
        <dbReference type="ARBA" id="ARBA00022475"/>
    </source>
</evidence>
<evidence type="ECO:0000256" key="2">
    <source>
        <dbReference type="ARBA" id="ARBA00007430"/>
    </source>
</evidence>
<proteinExistence type="inferred from homology"/>
<evidence type="ECO:0000256" key="7">
    <source>
        <dbReference type="SAM" id="Phobius"/>
    </source>
</evidence>
<evidence type="ECO:0000256" key="5">
    <source>
        <dbReference type="ARBA" id="ARBA00022989"/>
    </source>
</evidence>
<evidence type="ECO:0000256" key="4">
    <source>
        <dbReference type="ARBA" id="ARBA00022692"/>
    </source>
</evidence>
<dbReference type="Pfam" id="PF13440">
    <property type="entry name" value="Polysacc_synt_3"/>
    <property type="match status" value="1"/>
</dbReference>
<gene>
    <name evidence="8" type="ORF">A2561_02610</name>
</gene>
<dbReference type="Proteomes" id="UP000178935">
    <property type="component" value="Unassembled WGS sequence"/>
</dbReference>
<feature type="transmembrane region" description="Helical" evidence="7">
    <location>
        <begin position="432"/>
        <end position="453"/>
    </location>
</feature>
<dbReference type="PANTHER" id="PTHR30250:SF10">
    <property type="entry name" value="LIPOPOLYSACCHARIDE BIOSYNTHESIS PROTEIN WZXC"/>
    <property type="match status" value="1"/>
</dbReference>
<feature type="transmembrane region" description="Helical" evidence="7">
    <location>
        <begin position="123"/>
        <end position="147"/>
    </location>
</feature>
<keyword evidence="4 7" id="KW-0812">Transmembrane</keyword>
<feature type="transmembrane region" description="Helical" evidence="7">
    <location>
        <begin position="459"/>
        <end position="480"/>
    </location>
</feature>
<feature type="transmembrane region" description="Helical" evidence="7">
    <location>
        <begin position="367"/>
        <end position="385"/>
    </location>
</feature>
<dbReference type="InterPro" id="IPR050833">
    <property type="entry name" value="Poly_Biosynth_Transport"/>
</dbReference>
<reference evidence="8 9" key="1">
    <citation type="journal article" date="2016" name="Nat. Commun.">
        <title>Thousands of microbial genomes shed light on interconnected biogeochemical processes in an aquifer system.</title>
        <authorList>
            <person name="Anantharaman K."/>
            <person name="Brown C.T."/>
            <person name="Hug L.A."/>
            <person name="Sharon I."/>
            <person name="Castelle C.J."/>
            <person name="Probst A.J."/>
            <person name="Thomas B.C."/>
            <person name="Singh A."/>
            <person name="Wilkins M.J."/>
            <person name="Karaoz U."/>
            <person name="Brodie E.L."/>
            <person name="Williams K.H."/>
            <person name="Hubbard S.S."/>
            <person name="Banfield J.F."/>
        </authorList>
    </citation>
    <scope>NUCLEOTIDE SEQUENCE [LARGE SCALE GENOMIC DNA]</scope>
</reference>
<feature type="transmembrane region" description="Helical" evidence="7">
    <location>
        <begin position="304"/>
        <end position="328"/>
    </location>
</feature>
<name>A0A1G2JQ92_9BACT</name>
<feature type="transmembrane region" description="Helical" evidence="7">
    <location>
        <begin position="93"/>
        <end position="117"/>
    </location>
</feature>
<sequence length="498" mass="56248">MKEKILDQNNLNLPNNIKNKAIKSLKWSFLNEFIASLFPPIVTLILARLLIPSDFGIIAIATIFISLAKLFQDFGLAKALIQRDKDVKESANVVFWGNFILSFLIFLTLFFIAPIIADIFREARVIFVLRVLSLQIIFVSLSSVQIALFQREFYFKKIFFNRLISSFVPGFVSIPLAFLNFGVWAIVLGSLAGSFIQMVFFWFTSSWRPNMSFDKILARQLFGFGGWILLETFFAWLIVQGESMAVGYFLDIKELGIYQMGATFVLLVFGTVFNSIIPILYSTFSRLQKYDKELREYFLKITKLVSALSLPMGMGLTIISVPFSAIVFNEKWSGIAQVILILSLVQSVSWLICANSGVMRAIGRPDINSKLLGFFVVISVPIYIVSAPFGIFTFCLARLGLETVYVFLNFIVVKKVLKISFQPFQLIGYAKIIIAVLLMGSVAHALVVLFSPFEGIASLYKIFIITFTGAISYIGFLYLFDRSIINQSKELLITALKR</sequence>
<keyword evidence="5 7" id="KW-1133">Transmembrane helix</keyword>
<feature type="transmembrane region" description="Helical" evidence="7">
    <location>
        <begin position="334"/>
        <end position="355"/>
    </location>
</feature>
<organism evidence="8 9">
    <name type="scientific">Candidatus Staskawiczbacteria bacterium RIFOXYD1_FULL_32_13</name>
    <dbReference type="NCBI Taxonomy" id="1802234"/>
    <lineage>
        <taxon>Bacteria</taxon>
        <taxon>Candidatus Staskawicziibacteriota</taxon>
    </lineage>
</organism>
<comment type="similarity">
    <text evidence="2">Belongs to the polysaccharide synthase family.</text>
</comment>
<feature type="transmembrane region" description="Helical" evidence="7">
    <location>
        <begin position="159"/>
        <end position="178"/>
    </location>
</feature>
<keyword evidence="6 7" id="KW-0472">Membrane</keyword>
<accession>A0A1G2JQ92</accession>
<feature type="transmembrane region" description="Helical" evidence="7">
    <location>
        <begin position="57"/>
        <end position="81"/>
    </location>
</feature>
<evidence type="ECO:0000313" key="8">
    <source>
        <dbReference type="EMBL" id="OGZ89299.1"/>
    </source>
</evidence>
<dbReference type="PANTHER" id="PTHR30250">
    <property type="entry name" value="PST FAMILY PREDICTED COLANIC ACID TRANSPORTER"/>
    <property type="match status" value="1"/>
</dbReference>
<evidence type="ECO:0000256" key="6">
    <source>
        <dbReference type="ARBA" id="ARBA00023136"/>
    </source>
</evidence>
<feature type="transmembrane region" description="Helical" evidence="7">
    <location>
        <begin position="391"/>
        <end position="412"/>
    </location>
</feature>
<evidence type="ECO:0000313" key="9">
    <source>
        <dbReference type="Proteomes" id="UP000178935"/>
    </source>
</evidence>
<dbReference type="GO" id="GO:0005886">
    <property type="term" value="C:plasma membrane"/>
    <property type="evidence" value="ECO:0007669"/>
    <property type="project" value="UniProtKB-SubCell"/>
</dbReference>